<dbReference type="InterPro" id="IPR024726">
    <property type="entry name" value="FhuF_C"/>
</dbReference>
<evidence type="ECO:0000313" key="2">
    <source>
        <dbReference type="EMBL" id="MCV7421683.1"/>
    </source>
</evidence>
<reference evidence="2" key="2">
    <citation type="journal article" date="2022" name="BMC Genomics">
        <title>Comparative genome analysis of mycobacteria focusing on tRNA and non-coding RNA.</title>
        <authorList>
            <person name="Behra P.R.K."/>
            <person name="Pettersson B.M.F."/>
            <person name="Ramesh M."/>
            <person name="Das S."/>
            <person name="Dasgupta S."/>
            <person name="Kirsebom L.A."/>
        </authorList>
    </citation>
    <scope>NUCLEOTIDE SEQUENCE</scope>
    <source>
        <strain evidence="2">DSM 44838</strain>
    </source>
</reference>
<organism evidence="2 3">
    <name type="scientific">Mycobacterium yunnanensis</name>
    <dbReference type="NCBI Taxonomy" id="368477"/>
    <lineage>
        <taxon>Bacteria</taxon>
        <taxon>Bacillati</taxon>
        <taxon>Actinomycetota</taxon>
        <taxon>Actinomycetes</taxon>
        <taxon>Mycobacteriales</taxon>
        <taxon>Mycobacteriaceae</taxon>
        <taxon>Mycobacterium</taxon>
    </lineage>
</organism>
<dbReference type="Pfam" id="PF11575">
    <property type="entry name" value="FhuF_C"/>
    <property type="match status" value="1"/>
</dbReference>
<sequence length="246" mass="25214">MNGTSAPYDGAAMLAATAALGGYFALPTIDDGEDLATLLTADAVLGFVERTHAAIAASTGGDRRQLPLRVAASSFQLDLAARLLSPAVGAATLHGAVPVLGPTSVRWASTEHHAPRLGTSTLDWLSAPTPSRAAKSISNTLLTNVFGPLAETLRATTGLSTQISWGNVISATNGAVTVMAASRPDLAPAGRELVRALLGTGPLAGSGHVVDGRFVRRSCCLFYQAPGAGLCGDCVLDATQLQRTRR</sequence>
<feature type="domain" description="Ferric siderophore reductase C-terminal" evidence="1">
    <location>
        <begin position="216"/>
        <end position="236"/>
    </location>
</feature>
<gene>
    <name evidence="2" type="ORF">H7K45_14135</name>
</gene>
<dbReference type="EMBL" id="JACKVK010000008">
    <property type="protein sequence ID" value="MCV7421683.1"/>
    <property type="molecule type" value="Genomic_DNA"/>
</dbReference>
<name>A0A9X2Z0V1_9MYCO</name>
<comment type="caution">
    <text evidence="2">The sequence shown here is derived from an EMBL/GenBank/DDBJ whole genome shotgun (WGS) entry which is preliminary data.</text>
</comment>
<reference evidence="2" key="1">
    <citation type="submission" date="2020-07" db="EMBL/GenBank/DDBJ databases">
        <authorList>
            <person name="Pettersson B.M.F."/>
            <person name="Behra P.R.K."/>
            <person name="Ramesh M."/>
            <person name="Das S."/>
            <person name="Dasgupta S."/>
            <person name="Kirsebom L.A."/>
        </authorList>
    </citation>
    <scope>NUCLEOTIDE SEQUENCE</scope>
    <source>
        <strain evidence="2">DSM 44838</strain>
    </source>
</reference>
<dbReference type="Proteomes" id="UP001141629">
    <property type="component" value="Unassembled WGS sequence"/>
</dbReference>
<proteinExistence type="predicted"/>
<dbReference type="GO" id="GO:0051537">
    <property type="term" value="F:2 iron, 2 sulfur cluster binding"/>
    <property type="evidence" value="ECO:0007669"/>
    <property type="project" value="InterPro"/>
</dbReference>
<evidence type="ECO:0000259" key="1">
    <source>
        <dbReference type="Pfam" id="PF11575"/>
    </source>
</evidence>
<dbReference type="AlphaFoldDB" id="A0A9X2Z0V1"/>
<keyword evidence="3" id="KW-1185">Reference proteome</keyword>
<accession>A0A9X2Z0V1</accession>
<evidence type="ECO:0000313" key="3">
    <source>
        <dbReference type="Proteomes" id="UP001141629"/>
    </source>
</evidence>
<dbReference type="RefSeq" id="WP_263996440.1">
    <property type="nucleotide sequence ID" value="NZ_JACKVK010000008.1"/>
</dbReference>
<protein>
    <submittedName>
        <fullName evidence="2">(2Fe-2S)-binding protein</fullName>
    </submittedName>
</protein>